<feature type="compositionally biased region" description="Basic residues" evidence="1">
    <location>
        <begin position="292"/>
        <end position="303"/>
    </location>
</feature>
<dbReference type="Proteomes" id="UP001162060">
    <property type="component" value="Unassembled WGS sequence"/>
</dbReference>
<dbReference type="AlphaFoldDB" id="A0AAV1UL13"/>
<name>A0AAV1UL13_9STRA</name>
<dbReference type="EMBL" id="CAKLBY020000221">
    <property type="protein sequence ID" value="CAK7935140.1"/>
    <property type="molecule type" value="Genomic_DNA"/>
</dbReference>
<accession>A0AAV1UL13</accession>
<evidence type="ECO:0000256" key="1">
    <source>
        <dbReference type="SAM" id="MobiDB-lite"/>
    </source>
</evidence>
<feature type="region of interest" description="Disordered" evidence="1">
    <location>
        <begin position="283"/>
        <end position="329"/>
    </location>
</feature>
<sequence length="458" mass="51443">MDGGAPWTKSRGFPGHSLPPHGRPRVTTTAMTCAPAPPLSSSRKSDRDRATETLAAAAATCCASRSRVYPQERLRLEQEVAALDQLEQRIESENTTDFRLGRALLLATRQERVVKAQSALKRRRAAAHHVWTYASGQAREVYARRCGELQRAMNADIERELRRLQTAKDGVSVTSRRRRAVQDDGRRSGAAVVRAKSGLGVRRRRTMYTSEEDEEDERQEKALWEATSCEEQTYRAQLQEKKQLERLLSSAAVFQPVVKHVTAKEVAEDLELIQSAIARQREQVEMKGGTKQAKKRQLHHVKKTKEVEKKKTKPPRRMTGTPRDGRHALRLDSPASVTTGHRKKVNTTATCRRSRLHYNPSMLQEGQEVDVLKRRHAKEAADSGGRESQDECVLSGTITAATATQVYVLTASGRFESFDVRDCVRGTLYVRAAEKRKSLSYSVKEELDAGSALEYISR</sequence>
<comment type="caution">
    <text evidence="2">The sequence shown here is derived from an EMBL/GenBank/DDBJ whole genome shotgun (WGS) entry which is preliminary data.</text>
</comment>
<evidence type="ECO:0000313" key="3">
    <source>
        <dbReference type="Proteomes" id="UP001162060"/>
    </source>
</evidence>
<reference evidence="2" key="1">
    <citation type="submission" date="2024-01" db="EMBL/GenBank/DDBJ databases">
        <authorList>
            <person name="Webb A."/>
        </authorList>
    </citation>
    <scope>NUCLEOTIDE SEQUENCE</scope>
    <source>
        <strain evidence="2">Pm1</strain>
    </source>
</reference>
<organism evidence="2 3">
    <name type="scientific">Peronospora matthiolae</name>
    <dbReference type="NCBI Taxonomy" id="2874970"/>
    <lineage>
        <taxon>Eukaryota</taxon>
        <taxon>Sar</taxon>
        <taxon>Stramenopiles</taxon>
        <taxon>Oomycota</taxon>
        <taxon>Peronosporomycetes</taxon>
        <taxon>Peronosporales</taxon>
        <taxon>Peronosporaceae</taxon>
        <taxon>Peronospora</taxon>
    </lineage>
</organism>
<feature type="region of interest" description="Disordered" evidence="1">
    <location>
        <begin position="1"/>
        <end position="51"/>
    </location>
</feature>
<proteinExistence type="predicted"/>
<evidence type="ECO:0000313" key="2">
    <source>
        <dbReference type="EMBL" id="CAK7935140.1"/>
    </source>
</evidence>
<protein>
    <submittedName>
        <fullName evidence="2">Uncharacterized protein</fullName>
    </submittedName>
</protein>
<gene>
    <name evidence="2" type="ORF">PM001_LOCUS20290</name>
</gene>